<dbReference type="NCBIfam" id="TIGR03139">
    <property type="entry name" value="QueF-II"/>
    <property type="match status" value="1"/>
</dbReference>
<comment type="catalytic activity">
    <reaction evidence="5">
        <text>7-aminomethyl-7-carbaguanine + 2 NADP(+) = 7-cyano-7-carbaguanine + 2 NADPH + 3 H(+)</text>
        <dbReference type="Rhea" id="RHEA:13409"/>
        <dbReference type="ChEBI" id="CHEBI:15378"/>
        <dbReference type="ChEBI" id="CHEBI:45075"/>
        <dbReference type="ChEBI" id="CHEBI:57783"/>
        <dbReference type="ChEBI" id="CHEBI:58349"/>
        <dbReference type="ChEBI" id="CHEBI:58703"/>
        <dbReference type="EC" id="1.7.1.13"/>
    </reaction>
</comment>
<evidence type="ECO:0000256" key="5">
    <source>
        <dbReference type="HAMAP-Rule" id="MF_00818"/>
    </source>
</evidence>
<comment type="subcellular location">
    <subcellularLocation>
        <location evidence="5">Cytoplasm</location>
    </subcellularLocation>
</comment>
<organism evidence="6 7">
    <name type="scientific">Alicyclobacillus ferrooxydans</name>
    <dbReference type="NCBI Taxonomy" id="471514"/>
    <lineage>
        <taxon>Bacteria</taxon>
        <taxon>Bacillati</taxon>
        <taxon>Bacillota</taxon>
        <taxon>Bacilli</taxon>
        <taxon>Bacillales</taxon>
        <taxon>Alicyclobacillaceae</taxon>
        <taxon>Alicyclobacillus</taxon>
    </lineage>
</organism>
<dbReference type="InterPro" id="IPR029500">
    <property type="entry name" value="QueF"/>
</dbReference>
<dbReference type="PATRIC" id="fig|471514.4.peg.1917"/>
<dbReference type="PANTHER" id="PTHR34354">
    <property type="entry name" value="NADPH-DEPENDENT 7-CYANO-7-DEAZAGUANINE REDUCTASE"/>
    <property type="match status" value="1"/>
</dbReference>
<dbReference type="Pfam" id="PF14489">
    <property type="entry name" value="QueF"/>
    <property type="match status" value="1"/>
</dbReference>
<dbReference type="GO" id="GO:0008616">
    <property type="term" value="P:tRNA queuosine(34) biosynthetic process"/>
    <property type="evidence" value="ECO:0007669"/>
    <property type="project" value="UniProtKB-UniRule"/>
</dbReference>
<dbReference type="Proteomes" id="UP000050482">
    <property type="component" value="Unassembled WGS sequence"/>
</dbReference>
<sequence>MEGLLVSTQPTKELVVVPNPHPDKVYDVEMSTNEFTTLCPMTGQPDFATVTVVYQPADHLVELKSLKLYLWSFRNEGHFHEDVTNIILNDFVAAAQPRMARVTTDFTVRGGIHTKVTTEYRRPE</sequence>
<dbReference type="InterPro" id="IPR050084">
    <property type="entry name" value="NADPH_dep_7-cyano-7-deazaG_red"/>
</dbReference>
<comment type="similarity">
    <text evidence="5">Belongs to the GTP cyclohydrolase I family. QueF type 1 subfamily.</text>
</comment>
<proteinExistence type="inferred from homology"/>
<accession>A0A0P9CWV5</accession>
<comment type="pathway">
    <text evidence="5">tRNA modification; tRNA-queuosine biosynthesis.</text>
</comment>
<reference evidence="6 7" key="1">
    <citation type="submission" date="2015-09" db="EMBL/GenBank/DDBJ databases">
        <title>Draft genome sequence of Alicyclobacillus ferrooxydans DSM 22381.</title>
        <authorList>
            <person name="Hemp J."/>
        </authorList>
    </citation>
    <scope>NUCLEOTIDE SEQUENCE [LARGE SCALE GENOMIC DNA]</scope>
    <source>
        <strain evidence="6 7">TC-34</strain>
    </source>
</reference>
<keyword evidence="2 5" id="KW-0671">Queuosine biosynthesis</keyword>
<dbReference type="InterPro" id="IPR016856">
    <property type="entry name" value="QueF_type1"/>
</dbReference>
<dbReference type="UniPathway" id="UPA00392"/>
<evidence type="ECO:0000256" key="1">
    <source>
        <dbReference type="ARBA" id="ARBA00022490"/>
    </source>
</evidence>
<dbReference type="GO" id="GO:0005737">
    <property type="term" value="C:cytoplasm"/>
    <property type="evidence" value="ECO:0007669"/>
    <property type="project" value="UniProtKB-SubCell"/>
</dbReference>
<keyword evidence="7" id="KW-1185">Reference proteome</keyword>
<evidence type="ECO:0000256" key="4">
    <source>
        <dbReference type="ARBA" id="ARBA00023002"/>
    </source>
</evidence>
<keyword evidence="3 5" id="KW-0521">NADP</keyword>
<dbReference type="EMBL" id="LJCO01000038">
    <property type="protein sequence ID" value="KPV44248.1"/>
    <property type="molecule type" value="Genomic_DNA"/>
</dbReference>
<feature type="active site" description="Thioimide intermediate" evidence="5">
    <location>
        <position position="39"/>
    </location>
</feature>
<feature type="binding site" evidence="5">
    <location>
        <begin position="80"/>
        <end position="81"/>
    </location>
    <ligand>
        <name>substrate</name>
    </ligand>
</feature>
<keyword evidence="4 5" id="KW-0560">Oxidoreductase</keyword>
<name>A0A0P9CWV5_9BACL</name>
<evidence type="ECO:0000313" key="7">
    <source>
        <dbReference type="Proteomes" id="UP000050482"/>
    </source>
</evidence>
<comment type="caution">
    <text evidence="6">The sequence shown here is derived from an EMBL/GenBank/DDBJ whole genome shotgun (WGS) entry which is preliminary data.</text>
</comment>
<gene>
    <name evidence="5" type="primary">queF</name>
    <name evidence="6" type="ORF">AN477_08090</name>
</gene>
<protein>
    <recommendedName>
        <fullName evidence="5">NADPH-dependent 7-cyano-7-deazaguanine reductase</fullName>
        <ecNumber evidence="5">1.7.1.13</ecNumber>
    </recommendedName>
    <alternativeName>
        <fullName evidence="5">7-cyano-7-carbaguanine reductase</fullName>
    </alternativeName>
    <alternativeName>
        <fullName evidence="5">NADPH-dependent nitrile oxidoreductase</fullName>
    </alternativeName>
    <alternativeName>
        <fullName evidence="5">PreQ(0) reductase</fullName>
    </alternativeName>
</protein>
<feature type="active site" description="Proton donor" evidence="5">
    <location>
        <position position="46"/>
    </location>
</feature>
<keyword evidence="1 5" id="KW-0963">Cytoplasm</keyword>
<comment type="function">
    <text evidence="5">Catalyzes the NADPH-dependent reduction of 7-cyano-7-deazaguanine (preQ0) to 7-aminomethyl-7-deazaguanine (preQ1).</text>
</comment>
<dbReference type="AlphaFoldDB" id="A0A0P9CWV5"/>
<dbReference type="PIRSF" id="PIRSF027377">
    <property type="entry name" value="Nitrile_oxidored_QueF"/>
    <property type="match status" value="1"/>
</dbReference>
<dbReference type="GO" id="GO:0033739">
    <property type="term" value="F:preQ1 synthase activity"/>
    <property type="evidence" value="ECO:0007669"/>
    <property type="project" value="UniProtKB-UniRule"/>
</dbReference>
<dbReference type="InterPro" id="IPR043133">
    <property type="entry name" value="GTP-CH-I_C/QueF"/>
</dbReference>
<dbReference type="HAMAP" id="MF_00818">
    <property type="entry name" value="QueF_type1"/>
    <property type="match status" value="1"/>
</dbReference>
<dbReference type="SUPFAM" id="SSF55620">
    <property type="entry name" value="Tetrahydrobiopterin biosynthesis enzymes-like"/>
    <property type="match status" value="1"/>
</dbReference>
<dbReference type="Gene3D" id="3.30.1130.10">
    <property type="match status" value="1"/>
</dbReference>
<dbReference type="EC" id="1.7.1.13" evidence="5"/>
<evidence type="ECO:0000256" key="3">
    <source>
        <dbReference type="ARBA" id="ARBA00022857"/>
    </source>
</evidence>
<dbReference type="STRING" id="471514.AN477_08090"/>
<evidence type="ECO:0000256" key="2">
    <source>
        <dbReference type="ARBA" id="ARBA00022785"/>
    </source>
</evidence>
<feature type="binding site" evidence="5">
    <location>
        <begin position="61"/>
        <end position="63"/>
    </location>
    <ligand>
        <name>substrate</name>
    </ligand>
</feature>
<evidence type="ECO:0000313" key="6">
    <source>
        <dbReference type="EMBL" id="KPV44248.1"/>
    </source>
</evidence>
<dbReference type="PANTHER" id="PTHR34354:SF1">
    <property type="entry name" value="NADPH-DEPENDENT 7-CYANO-7-DEAZAGUANINE REDUCTASE"/>
    <property type="match status" value="1"/>
</dbReference>